<keyword evidence="1" id="KW-0472">Membrane</keyword>
<dbReference type="Pfam" id="PF14093">
    <property type="entry name" value="DUF4271"/>
    <property type="match status" value="1"/>
</dbReference>
<dbReference type="PATRIC" id="fig|1411148.3.peg.2126"/>
<feature type="transmembrane region" description="Helical" evidence="1">
    <location>
        <begin position="104"/>
        <end position="124"/>
    </location>
</feature>
<feature type="transmembrane region" description="Helical" evidence="1">
    <location>
        <begin position="151"/>
        <end position="169"/>
    </location>
</feature>
<dbReference type="EMBL" id="AYUF01000495">
    <property type="protein sequence ID" value="ETK00709.1"/>
    <property type="molecule type" value="Genomic_DNA"/>
</dbReference>
<accession>W2C0I8</accession>
<feature type="transmembrane region" description="Helical" evidence="1">
    <location>
        <begin position="175"/>
        <end position="195"/>
    </location>
</feature>
<proteinExistence type="predicted"/>
<dbReference type="InterPro" id="IPR025367">
    <property type="entry name" value="DUF4271"/>
</dbReference>
<comment type="caution">
    <text evidence="2">The sequence shown here is derived from an EMBL/GenBank/DDBJ whole genome shotgun (WGS) entry which is preliminary data.</text>
</comment>
<feature type="transmembrane region" description="Helical" evidence="1">
    <location>
        <begin position="207"/>
        <end position="226"/>
    </location>
</feature>
<feature type="transmembrane region" description="Helical" evidence="1">
    <location>
        <begin position="79"/>
        <end position="98"/>
    </location>
</feature>
<gene>
    <name evidence="2" type="ORF">N425_12765</name>
</gene>
<reference evidence="2 3" key="1">
    <citation type="submission" date="2013-11" db="EMBL/GenBank/DDBJ databases">
        <title>Single cell genomics of uncultured Tannerella BU063 (oral taxon 286).</title>
        <authorList>
            <person name="Beall C.J."/>
            <person name="Campbell A.G."/>
            <person name="Griffen A.L."/>
            <person name="Podar M."/>
            <person name="Leys E.J."/>
        </authorList>
    </citation>
    <scope>NUCLEOTIDE SEQUENCE [LARGE SCALE GENOMIC DNA]</scope>
    <source>
        <strain evidence="2">Cell 2</strain>
    </source>
</reference>
<keyword evidence="1" id="KW-1133">Transmembrane helix</keyword>
<evidence type="ECO:0000256" key="1">
    <source>
        <dbReference type="SAM" id="Phobius"/>
    </source>
</evidence>
<feature type="transmembrane region" description="Helical" evidence="1">
    <location>
        <begin position="23"/>
        <end position="45"/>
    </location>
</feature>
<keyword evidence="1" id="KW-0812">Transmembrane</keyword>
<evidence type="ECO:0000313" key="2">
    <source>
        <dbReference type="EMBL" id="ETK00709.1"/>
    </source>
</evidence>
<name>W2C0I8_9BACT</name>
<dbReference type="AlphaFoldDB" id="W2C0I8"/>
<evidence type="ECO:0000313" key="3">
    <source>
        <dbReference type="Proteomes" id="UP000018837"/>
    </source>
</evidence>
<sequence length="243" mass="28556">MDNGLFEGYIGLRLADGSYLNDVIPVILLIEISLFAAVFHSHAFLLRKMAKDLLSVKERDNLFDRPVKSDLFFRGFMKLQMLSLCALFFYLLAGHYYPMPTDDLRSVLLPLGLIFAAVWLYYLLKRIIYFLYGHAFDAGERYAMWDNRYQALTGIWGCTLYVPILWLFFDSRYPHYVAAAFLLLYALYRILLIYITIRIFYNRRTGILFLCSYLCAQEIIPLFLAYEGLRYTLQLTDISSLWH</sequence>
<organism evidence="2 3">
    <name type="scientific">Tannerella sp. oral taxon BU063 isolate Cell 2</name>
    <dbReference type="NCBI Taxonomy" id="1411148"/>
    <lineage>
        <taxon>Bacteria</taxon>
        <taxon>Pseudomonadati</taxon>
        <taxon>Bacteroidota</taxon>
        <taxon>Bacteroidia</taxon>
        <taxon>Bacteroidales</taxon>
        <taxon>Tannerellaceae</taxon>
        <taxon>Tannerella</taxon>
    </lineage>
</organism>
<dbReference type="Proteomes" id="UP000018837">
    <property type="component" value="Unassembled WGS sequence"/>
</dbReference>
<protein>
    <recommendedName>
        <fullName evidence="4">DUF4271 domain-containing protein</fullName>
    </recommendedName>
</protein>
<evidence type="ECO:0008006" key="4">
    <source>
        <dbReference type="Google" id="ProtNLM"/>
    </source>
</evidence>